<protein>
    <recommendedName>
        <fullName evidence="1">HicB-like antitoxin of toxin-antitoxin system domain-containing protein</fullName>
    </recommendedName>
</protein>
<accession>A0A091BDC2</accession>
<gene>
    <name evidence="2" type="ORF">P873_11020</name>
</gene>
<dbReference type="eggNOG" id="COG1598">
    <property type="taxonomic scope" value="Bacteria"/>
</dbReference>
<evidence type="ECO:0000313" key="3">
    <source>
        <dbReference type="Proteomes" id="UP000029391"/>
    </source>
</evidence>
<dbReference type="Pfam" id="PF15919">
    <property type="entry name" value="HicB_lk_antitox"/>
    <property type="match status" value="1"/>
</dbReference>
<dbReference type="SUPFAM" id="SSF143100">
    <property type="entry name" value="TTHA1013/TTHA0281-like"/>
    <property type="match status" value="1"/>
</dbReference>
<evidence type="ECO:0000313" key="2">
    <source>
        <dbReference type="EMBL" id="KFN49497.1"/>
    </source>
</evidence>
<dbReference type="EMBL" id="AWXU01000035">
    <property type="protein sequence ID" value="KFN49497.1"/>
    <property type="molecule type" value="Genomic_DNA"/>
</dbReference>
<sequence>MNAMRYAIIIEKAGDNWSAYAPDLPGCVAAGDTVEETRELMREAIEMHLAGMREDGDPIPPPTVQVNYVDVAA</sequence>
<organism evidence="2 3">
    <name type="scientific">Arenimonas composti TR7-09 = DSM 18010</name>
    <dbReference type="NCBI Taxonomy" id="1121013"/>
    <lineage>
        <taxon>Bacteria</taxon>
        <taxon>Pseudomonadati</taxon>
        <taxon>Pseudomonadota</taxon>
        <taxon>Gammaproteobacteria</taxon>
        <taxon>Lysobacterales</taxon>
        <taxon>Lysobacteraceae</taxon>
        <taxon>Arenimonas</taxon>
    </lineage>
</organism>
<proteinExistence type="predicted"/>
<dbReference type="Gene3D" id="3.30.160.250">
    <property type="match status" value="1"/>
</dbReference>
<dbReference type="InterPro" id="IPR035069">
    <property type="entry name" value="TTHA1013/TTHA0281-like"/>
</dbReference>
<dbReference type="STRING" id="1121013.GCA_000426365_00919"/>
<dbReference type="Proteomes" id="UP000029391">
    <property type="component" value="Unassembled WGS sequence"/>
</dbReference>
<dbReference type="InterPro" id="IPR051404">
    <property type="entry name" value="TA_system_antitoxin"/>
</dbReference>
<keyword evidence="3" id="KW-1185">Reference proteome</keyword>
<dbReference type="PANTHER" id="PTHR34504">
    <property type="entry name" value="ANTITOXIN HICB"/>
    <property type="match status" value="1"/>
</dbReference>
<comment type="caution">
    <text evidence="2">The sequence shown here is derived from an EMBL/GenBank/DDBJ whole genome shotgun (WGS) entry which is preliminary data.</text>
</comment>
<dbReference type="PANTHER" id="PTHR34504:SF2">
    <property type="entry name" value="UPF0150 PROTEIN SSL0259"/>
    <property type="match status" value="1"/>
</dbReference>
<evidence type="ECO:0000259" key="1">
    <source>
        <dbReference type="Pfam" id="PF15919"/>
    </source>
</evidence>
<reference evidence="2 3" key="1">
    <citation type="submission" date="2013-09" db="EMBL/GenBank/DDBJ databases">
        <title>Genome sequencing of Arenimonas composti.</title>
        <authorList>
            <person name="Chen F."/>
            <person name="Wang G."/>
        </authorList>
    </citation>
    <scope>NUCLEOTIDE SEQUENCE [LARGE SCALE GENOMIC DNA]</scope>
    <source>
        <strain evidence="2 3">TR7-09</strain>
    </source>
</reference>
<feature type="domain" description="HicB-like antitoxin of toxin-antitoxin system" evidence="1">
    <location>
        <begin position="6"/>
        <end position="63"/>
    </location>
</feature>
<name>A0A091BDC2_9GAMM</name>
<dbReference type="InterPro" id="IPR031807">
    <property type="entry name" value="HicB-like"/>
</dbReference>
<dbReference type="AlphaFoldDB" id="A0A091BDC2"/>